<feature type="compositionally biased region" description="Basic and acidic residues" evidence="1">
    <location>
        <begin position="208"/>
        <end position="220"/>
    </location>
</feature>
<evidence type="ECO:0000313" key="3">
    <source>
        <dbReference type="EMBL" id="EPY25575.1"/>
    </source>
</evidence>
<reference evidence="3 4" key="1">
    <citation type="journal article" date="2013" name="PLoS ONE">
        <title>Predicting the Proteins of Angomonas deanei, Strigomonas culicis and Their Respective Endosymbionts Reveals New Aspects of the Trypanosomatidae Family.</title>
        <authorList>
            <person name="Motta M.C."/>
            <person name="Martins A.C."/>
            <person name="de Souza S.S."/>
            <person name="Catta-Preta C.M."/>
            <person name="Silva R."/>
            <person name="Klein C.C."/>
            <person name="de Almeida L.G."/>
            <person name="de Lima Cunha O."/>
            <person name="Ciapina L.P."/>
            <person name="Brocchi M."/>
            <person name="Colabardini A.C."/>
            <person name="de Araujo Lima B."/>
            <person name="Machado C.R."/>
            <person name="de Almeida Soares C.M."/>
            <person name="Probst C.M."/>
            <person name="de Menezes C.B."/>
            <person name="Thompson C.E."/>
            <person name="Bartholomeu D.C."/>
            <person name="Gradia D.F."/>
            <person name="Pavoni D.P."/>
            <person name="Grisard E.C."/>
            <person name="Fantinatti-Garboggini F."/>
            <person name="Marchini F.K."/>
            <person name="Rodrigues-Luiz G.F."/>
            <person name="Wagner G."/>
            <person name="Goldman G.H."/>
            <person name="Fietto J.L."/>
            <person name="Elias M.C."/>
            <person name="Goldman M.H."/>
            <person name="Sagot M.F."/>
            <person name="Pereira M."/>
            <person name="Stoco P.H."/>
            <person name="de Mendonca-Neto R.P."/>
            <person name="Teixeira S.M."/>
            <person name="Maciel T.E."/>
            <person name="de Oliveira Mendes T.A."/>
            <person name="Urmenyi T.P."/>
            <person name="de Souza W."/>
            <person name="Schenkman S."/>
            <person name="de Vasconcelos A.T."/>
        </authorList>
    </citation>
    <scope>NUCLEOTIDE SEQUENCE [LARGE SCALE GENOMIC DNA]</scope>
</reference>
<accession>S9VQU7</accession>
<evidence type="ECO:0000313" key="4">
    <source>
        <dbReference type="Proteomes" id="UP000015354"/>
    </source>
</evidence>
<organism evidence="3 4">
    <name type="scientific">Strigomonas culicis</name>
    <dbReference type="NCBI Taxonomy" id="28005"/>
    <lineage>
        <taxon>Eukaryota</taxon>
        <taxon>Discoba</taxon>
        <taxon>Euglenozoa</taxon>
        <taxon>Kinetoplastea</taxon>
        <taxon>Metakinetoplastina</taxon>
        <taxon>Trypanosomatida</taxon>
        <taxon>Trypanosomatidae</taxon>
        <taxon>Strigomonadinae</taxon>
        <taxon>Strigomonas</taxon>
    </lineage>
</organism>
<dbReference type="OrthoDB" id="271122at2759"/>
<evidence type="ECO:0000256" key="1">
    <source>
        <dbReference type="SAM" id="MobiDB-lite"/>
    </source>
</evidence>
<proteinExistence type="predicted"/>
<dbReference type="CDD" id="cd00590">
    <property type="entry name" value="RRM_SF"/>
    <property type="match status" value="1"/>
</dbReference>
<dbReference type="AlphaFoldDB" id="S9VQU7"/>
<dbReference type="EMBL" id="ATMH01006668">
    <property type="protein sequence ID" value="EPY25575.1"/>
    <property type="molecule type" value="Genomic_DNA"/>
</dbReference>
<dbReference type="Pfam" id="PF00076">
    <property type="entry name" value="RRM_1"/>
    <property type="match status" value="1"/>
</dbReference>
<dbReference type="Proteomes" id="UP000015354">
    <property type="component" value="Unassembled WGS sequence"/>
</dbReference>
<feature type="compositionally biased region" description="Basic residues" evidence="1">
    <location>
        <begin position="193"/>
        <end position="207"/>
    </location>
</feature>
<dbReference type="InterPro" id="IPR000504">
    <property type="entry name" value="RRM_dom"/>
</dbReference>
<protein>
    <recommendedName>
        <fullName evidence="2">RRM domain-containing protein</fullName>
    </recommendedName>
</protein>
<feature type="domain" description="RRM" evidence="2">
    <location>
        <begin position="114"/>
        <end position="170"/>
    </location>
</feature>
<sequence length="231" mass="26721">MITHSCERQLEVFLKKRRDRMKKRNLEKEKQLELAAIWGAEVDGDARFPKRRGSAKKPQIAKLDDEELPLDTDVLSDFGSDVSGELEKAEKPAAKRAKTAKKPTFYRLHCFVEPGTEKNAVRTVFEDYEPKVELRSTQKGNALNKAQYAVLTFSNKAMALHAVKMLDGTNQRDLLGTKCLKLSLMLNRQQSKIARRRENRVRRQAKKKSAEDEHREDMEFLQKFIHSHAQR</sequence>
<dbReference type="GO" id="GO:0003723">
    <property type="term" value="F:RNA binding"/>
    <property type="evidence" value="ECO:0007669"/>
    <property type="project" value="InterPro"/>
</dbReference>
<comment type="caution">
    <text evidence="3">The sequence shown here is derived from an EMBL/GenBank/DDBJ whole genome shotgun (WGS) entry which is preliminary data.</text>
</comment>
<name>S9VQU7_9TRYP</name>
<keyword evidence="4" id="KW-1185">Reference proteome</keyword>
<feature type="region of interest" description="Disordered" evidence="1">
    <location>
        <begin position="191"/>
        <end position="231"/>
    </location>
</feature>
<evidence type="ECO:0000259" key="2">
    <source>
        <dbReference type="Pfam" id="PF00076"/>
    </source>
</evidence>
<gene>
    <name evidence="3" type="ORF">STCU_06668</name>
</gene>